<dbReference type="EMBL" id="BBIO01000015">
    <property type="protein sequence ID" value="GAK46103.1"/>
    <property type="molecule type" value="Genomic_DNA"/>
</dbReference>
<dbReference type="InterPro" id="IPR029061">
    <property type="entry name" value="THDP-binding"/>
</dbReference>
<comment type="similarity">
    <text evidence="1">Belongs to the TPP enzyme family.</text>
</comment>
<feature type="domain" description="Thiamine pyrophosphate enzyme TPP-binding" evidence="3">
    <location>
        <begin position="373"/>
        <end position="511"/>
    </location>
</feature>
<proteinExistence type="inferred from homology"/>
<dbReference type="eggNOG" id="COG0028">
    <property type="taxonomic scope" value="Bacteria"/>
</dbReference>
<evidence type="ECO:0000259" key="4">
    <source>
        <dbReference type="Pfam" id="PF02776"/>
    </source>
</evidence>
<keyword evidence="2" id="KW-0786">Thiamine pyrophosphate</keyword>
<sequence length="514" mass="53282">MNGAESLVQTLVDSGVEVCFTNPGTSEMHFVAALDKVPGMRAILGLFEGAVTGAADGYGRMAEKPAATLLHLGPGLANGLANLHNARRASTPLVNIVGDHATYHAQYDAPLSSDIKGFAAPVSGWVHSSSHPKYVAADAARAVAAARQAPGQVATLILPADTAWLEADGPAPALPVAGPVPAGEKAVARAAGALKNGKKTVILIRGEALKEEGLHAAGRIAAKSGARLLCDTFTPRIQRGAGRVAIERLPYFAEQIEENLAGTEQMIIVGSKPPVSFFAYPGKASWLTPEGCDILMLAHAHEDGVGALAALAEAIGAPKEPAHVAPLEKPELPTGNLDSFTAGQIIGHYLPEGAIVSDEAATSGIGPAIYTANAAPHDHLSLTGGSIGQGLPVATGAAVACPDRKVVCLHGDGGAMYTLQTLWSQAREGLDVTTVIFANRSYAILNVELMRVGAENPGPKALSMLDLHNPELDWVKLAQGMGVEAMRAETAEEFADQFSRCMRTKGPHLIEAVV</sequence>
<dbReference type="CDD" id="cd07035">
    <property type="entry name" value="TPP_PYR_POX_like"/>
    <property type="match status" value="1"/>
</dbReference>
<dbReference type="GO" id="GO:0030976">
    <property type="term" value="F:thiamine pyrophosphate binding"/>
    <property type="evidence" value="ECO:0007669"/>
    <property type="project" value="InterPro"/>
</dbReference>
<dbReference type="PANTHER" id="PTHR18968">
    <property type="entry name" value="THIAMINE PYROPHOSPHATE ENZYMES"/>
    <property type="match status" value="1"/>
</dbReference>
<dbReference type="GO" id="GO:0050660">
    <property type="term" value="F:flavin adenine dinucleotide binding"/>
    <property type="evidence" value="ECO:0007669"/>
    <property type="project" value="TreeGrafter"/>
</dbReference>
<dbReference type="Proteomes" id="UP000028702">
    <property type="component" value="Unassembled WGS sequence"/>
</dbReference>
<evidence type="ECO:0000313" key="5">
    <source>
        <dbReference type="EMBL" id="GAK46103.1"/>
    </source>
</evidence>
<comment type="caution">
    <text evidence="5">The sequence shown here is derived from an EMBL/GenBank/DDBJ whole genome shotgun (WGS) entry which is preliminary data.</text>
</comment>
<organism evidence="5 6">
    <name type="scientific">Tepidicaulis marinus</name>
    <dbReference type="NCBI Taxonomy" id="1333998"/>
    <lineage>
        <taxon>Bacteria</taxon>
        <taxon>Pseudomonadati</taxon>
        <taxon>Pseudomonadota</taxon>
        <taxon>Alphaproteobacteria</taxon>
        <taxon>Hyphomicrobiales</taxon>
        <taxon>Parvibaculaceae</taxon>
        <taxon>Tepidicaulis</taxon>
    </lineage>
</organism>
<gene>
    <name evidence="5" type="ORF">M2A_2602</name>
</gene>
<dbReference type="STRING" id="1333998.M2A_2602"/>
<keyword evidence="6" id="KW-1185">Reference proteome</keyword>
<dbReference type="Pfam" id="PF02775">
    <property type="entry name" value="TPP_enzyme_C"/>
    <property type="match status" value="1"/>
</dbReference>
<dbReference type="InterPro" id="IPR012001">
    <property type="entry name" value="Thiamin_PyroP_enz_TPP-bd_dom"/>
</dbReference>
<evidence type="ECO:0000256" key="2">
    <source>
        <dbReference type="ARBA" id="ARBA00023052"/>
    </source>
</evidence>
<dbReference type="InterPro" id="IPR045229">
    <property type="entry name" value="TPP_enz"/>
</dbReference>
<dbReference type="Gene3D" id="3.40.50.970">
    <property type="match status" value="2"/>
</dbReference>
<protein>
    <submittedName>
        <fullName evidence="5">Conserved protein</fullName>
    </submittedName>
</protein>
<evidence type="ECO:0000259" key="3">
    <source>
        <dbReference type="Pfam" id="PF02775"/>
    </source>
</evidence>
<accession>A0A081BDI5</accession>
<evidence type="ECO:0000256" key="1">
    <source>
        <dbReference type="ARBA" id="ARBA00007812"/>
    </source>
</evidence>
<dbReference type="CDD" id="cd02002">
    <property type="entry name" value="TPP_BFDC"/>
    <property type="match status" value="1"/>
</dbReference>
<dbReference type="Pfam" id="PF02776">
    <property type="entry name" value="TPP_enzyme_N"/>
    <property type="match status" value="1"/>
</dbReference>
<dbReference type="AlphaFoldDB" id="A0A081BDI5"/>
<dbReference type="SUPFAM" id="SSF52518">
    <property type="entry name" value="Thiamin diphosphate-binding fold (THDP-binding)"/>
    <property type="match status" value="2"/>
</dbReference>
<dbReference type="PANTHER" id="PTHR18968:SF86">
    <property type="entry name" value="ACETOLACTATE SYNTHASE LARGE SUBUNIT ILVX-RELATED"/>
    <property type="match status" value="1"/>
</dbReference>
<feature type="domain" description="Thiamine pyrophosphate enzyme N-terminal TPP-binding" evidence="4">
    <location>
        <begin position="1"/>
        <end position="106"/>
    </location>
</feature>
<evidence type="ECO:0000313" key="6">
    <source>
        <dbReference type="Proteomes" id="UP000028702"/>
    </source>
</evidence>
<reference evidence="5 6" key="1">
    <citation type="submission" date="2014-07" db="EMBL/GenBank/DDBJ databases">
        <title>Tepidicaulis marinum gen. nov., sp. nov., a novel marine bacterium denitrifying nitrate to nitrous oxide strictly under microaerobic conditions.</title>
        <authorList>
            <person name="Takeuchi M."/>
            <person name="Yamagishi T."/>
            <person name="Kamagata Y."/>
            <person name="Oshima K."/>
            <person name="Hattori M."/>
            <person name="Katayama T."/>
            <person name="Hanada S."/>
            <person name="Tamaki H."/>
            <person name="Marumo K."/>
            <person name="Maeda H."/>
            <person name="Nedachi M."/>
            <person name="Iwasaki W."/>
            <person name="Suwa Y."/>
            <person name="Sakata S."/>
        </authorList>
    </citation>
    <scope>NUCLEOTIDE SEQUENCE [LARGE SCALE GENOMIC DNA]</scope>
    <source>
        <strain evidence="5 6">MA2</strain>
    </source>
</reference>
<dbReference type="RefSeq" id="WP_045448365.1">
    <property type="nucleotide sequence ID" value="NZ_BBIO01000015.1"/>
</dbReference>
<dbReference type="InterPro" id="IPR011766">
    <property type="entry name" value="TPP_enzyme_TPP-bd"/>
</dbReference>
<dbReference type="NCBIfam" id="NF005760">
    <property type="entry name" value="PRK07586.1"/>
    <property type="match status" value="1"/>
</dbReference>
<name>A0A081BDI5_9HYPH</name>
<dbReference type="GO" id="GO:0044281">
    <property type="term" value="P:small molecule metabolic process"/>
    <property type="evidence" value="ECO:0007669"/>
    <property type="project" value="UniProtKB-ARBA"/>
</dbReference>
<dbReference type="GO" id="GO:0003984">
    <property type="term" value="F:acetolactate synthase activity"/>
    <property type="evidence" value="ECO:0007669"/>
    <property type="project" value="TreeGrafter"/>
</dbReference>